<dbReference type="Proteomes" id="UP000289340">
    <property type="component" value="Chromosome 6"/>
</dbReference>
<sequence>MEKKVHVGMGSVHRTRPACKRKNSFPPSRGSIKRKIFIFICGKIRQRILAYMVSST</sequence>
<dbReference type="AlphaFoldDB" id="A0A445K8E2"/>
<organism evidence="2 3">
    <name type="scientific">Glycine soja</name>
    <name type="common">Wild soybean</name>
    <dbReference type="NCBI Taxonomy" id="3848"/>
    <lineage>
        <taxon>Eukaryota</taxon>
        <taxon>Viridiplantae</taxon>
        <taxon>Streptophyta</taxon>
        <taxon>Embryophyta</taxon>
        <taxon>Tracheophyta</taxon>
        <taxon>Spermatophyta</taxon>
        <taxon>Magnoliopsida</taxon>
        <taxon>eudicotyledons</taxon>
        <taxon>Gunneridae</taxon>
        <taxon>Pentapetalae</taxon>
        <taxon>rosids</taxon>
        <taxon>fabids</taxon>
        <taxon>Fabales</taxon>
        <taxon>Fabaceae</taxon>
        <taxon>Papilionoideae</taxon>
        <taxon>50 kb inversion clade</taxon>
        <taxon>NPAAA clade</taxon>
        <taxon>indigoferoid/millettioid clade</taxon>
        <taxon>Phaseoleae</taxon>
        <taxon>Glycine</taxon>
        <taxon>Glycine subgen. Soja</taxon>
    </lineage>
</organism>
<accession>A0A445K8E2</accession>
<feature type="compositionally biased region" description="Basic residues" evidence="1">
    <location>
        <begin position="13"/>
        <end position="23"/>
    </location>
</feature>
<gene>
    <name evidence="2" type="ORF">D0Y65_014456</name>
</gene>
<name>A0A445K8E2_GLYSO</name>
<comment type="caution">
    <text evidence="2">The sequence shown here is derived from an EMBL/GenBank/DDBJ whole genome shotgun (WGS) entry which is preliminary data.</text>
</comment>
<keyword evidence="3" id="KW-1185">Reference proteome</keyword>
<proteinExistence type="predicted"/>
<dbReference type="EMBL" id="QZWG01000006">
    <property type="protein sequence ID" value="RZC07060.1"/>
    <property type="molecule type" value="Genomic_DNA"/>
</dbReference>
<evidence type="ECO:0000313" key="3">
    <source>
        <dbReference type="Proteomes" id="UP000289340"/>
    </source>
</evidence>
<feature type="region of interest" description="Disordered" evidence="1">
    <location>
        <begin position="1"/>
        <end position="28"/>
    </location>
</feature>
<reference evidence="2 3" key="1">
    <citation type="submission" date="2018-09" db="EMBL/GenBank/DDBJ databases">
        <title>A high-quality reference genome of wild soybean provides a powerful tool to mine soybean genomes.</title>
        <authorList>
            <person name="Xie M."/>
            <person name="Chung C.Y.L."/>
            <person name="Li M.-W."/>
            <person name="Wong F.-L."/>
            <person name="Chan T.-F."/>
            <person name="Lam H.-M."/>
        </authorList>
    </citation>
    <scope>NUCLEOTIDE SEQUENCE [LARGE SCALE GENOMIC DNA]</scope>
    <source>
        <strain evidence="3">cv. W05</strain>
        <tissue evidence="2">Hypocotyl of etiolated seedlings</tissue>
    </source>
</reference>
<protein>
    <submittedName>
        <fullName evidence="2">Uncharacterized protein</fullName>
    </submittedName>
</protein>
<evidence type="ECO:0000313" key="2">
    <source>
        <dbReference type="EMBL" id="RZC07060.1"/>
    </source>
</evidence>
<evidence type="ECO:0000256" key="1">
    <source>
        <dbReference type="SAM" id="MobiDB-lite"/>
    </source>
</evidence>